<comment type="caution">
    <text evidence="2">The sequence shown here is derived from an EMBL/GenBank/DDBJ whole genome shotgun (WGS) entry which is preliminary data.</text>
</comment>
<dbReference type="Gene3D" id="3.20.20.370">
    <property type="entry name" value="Glycoside hydrolase/deacetylase"/>
    <property type="match status" value="1"/>
</dbReference>
<proteinExistence type="predicted"/>
<sequence length="306" mass="34774">MSSIKILVSIDFDAVSGWLGTGTHPDNTLSDYACGIFAGQVGVPRMLRLFRRLGIADKMTWFIPGHSMESFPDETAVIIKSGAEIGLHGYCHEGAYQLTEDQEREVFAKCIEVAEKLTGKKPRGYRAPLYQVRESTIRILEDEGFLYDSSLSAHDSQIYRLPHRGGIPIKAPEYKAESSAYNWMHPTVFSRQEKGKVLEVPCNWYMEDATPMMVLPHTANSHGYVDARVIENNWKERFEFLIQERDDLHREGASEALTVFPLCLHPDTCGHPHVIRMLERFLVWIQSKGDEVEFLTYTEAAEMSKA</sequence>
<accession>A0ABR1GSH8</accession>
<protein>
    <recommendedName>
        <fullName evidence="1">NodB homology domain-containing protein</fullName>
    </recommendedName>
</protein>
<dbReference type="PANTHER" id="PTHR47561:SF2">
    <property type="entry name" value="HYPOTHETICAL POLYSACCHARIDE DEACETYLASE (EUROFUNG)"/>
    <property type="match status" value="1"/>
</dbReference>
<dbReference type="InterPro" id="IPR011330">
    <property type="entry name" value="Glyco_hydro/deAcase_b/a-brl"/>
</dbReference>
<dbReference type="Proteomes" id="UP001498476">
    <property type="component" value="Unassembled WGS sequence"/>
</dbReference>
<dbReference type="Pfam" id="PF01522">
    <property type="entry name" value="Polysacc_deac_1"/>
    <property type="match status" value="1"/>
</dbReference>
<dbReference type="InterPro" id="IPR002509">
    <property type="entry name" value="NODB_dom"/>
</dbReference>
<dbReference type="SUPFAM" id="SSF88713">
    <property type="entry name" value="Glycoside hydrolase/deacetylase"/>
    <property type="match status" value="1"/>
</dbReference>
<evidence type="ECO:0000313" key="3">
    <source>
        <dbReference type="Proteomes" id="UP001498476"/>
    </source>
</evidence>
<gene>
    <name evidence="2" type="ORF">QQX98_009393</name>
</gene>
<feature type="domain" description="NodB homology" evidence="1">
    <location>
        <begin position="29"/>
        <end position="227"/>
    </location>
</feature>
<evidence type="ECO:0000259" key="1">
    <source>
        <dbReference type="PROSITE" id="PS51677"/>
    </source>
</evidence>
<dbReference type="PANTHER" id="PTHR47561">
    <property type="entry name" value="POLYSACCHARIDE DEACETYLASE FAMILY PROTEIN (AFU_ORTHOLOGUE AFUA_6G05030)"/>
    <property type="match status" value="1"/>
</dbReference>
<dbReference type="CDD" id="cd10938">
    <property type="entry name" value="CE4_HpPgdA_like"/>
    <property type="match status" value="1"/>
</dbReference>
<organism evidence="2 3">
    <name type="scientific">Neonectria punicea</name>
    <dbReference type="NCBI Taxonomy" id="979145"/>
    <lineage>
        <taxon>Eukaryota</taxon>
        <taxon>Fungi</taxon>
        <taxon>Dikarya</taxon>
        <taxon>Ascomycota</taxon>
        <taxon>Pezizomycotina</taxon>
        <taxon>Sordariomycetes</taxon>
        <taxon>Hypocreomycetidae</taxon>
        <taxon>Hypocreales</taxon>
        <taxon>Nectriaceae</taxon>
        <taxon>Neonectria</taxon>
    </lineage>
</organism>
<keyword evidence="3" id="KW-1185">Reference proteome</keyword>
<dbReference type="PROSITE" id="PS51677">
    <property type="entry name" value="NODB"/>
    <property type="match status" value="1"/>
</dbReference>
<dbReference type="EMBL" id="JAZAVJ010000186">
    <property type="protein sequence ID" value="KAK7408466.1"/>
    <property type="molecule type" value="Genomic_DNA"/>
</dbReference>
<reference evidence="2 3" key="1">
    <citation type="journal article" date="2025" name="Microbiol. Resour. Announc.">
        <title>Draft genome sequences for Neonectria magnoliae and Neonectria punicea, canker pathogens of Liriodendron tulipifera and Acer saccharum in West Virginia.</title>
        <authorList>
            <person name="Petronek H.M."/>
            <person name="Kasson M.T."/>
            <person name="Metheny A.M."/>
            <person name="Stauder C.M."/>
            <person name="Lovett B."/>
            <person name="Lynch S.C."/>
            <person name="Garnas J.R."/>
            <person name="Kasson L.R."/>
            <person name="Stajich J.E."/>
        </authorList>
    </citation>
    <scope>NUCLEOTIDE SEQUENCE [LARGE SCALE GENOMIC DNA]</scope>
    <source>
        <strain evidence="2 3">NRRL 64653</strain>
    </source>
</reference>
<evidence type="ECO:0000313" key="2">
    <source>
        <dbReference type="EMBL" id="KAK7408466.1"/>
    </source>
</evidence>
<name>A0ABR1GSH8_9HYPO</name>
<dbReference type="InterPro" id="IPR037950">
    <property type="entry name" value="PgdA-like"/>
</dbReference>